<evidence type="ECO:0000313" key="2">
    <source>
        <dbReference type="Proteomes" id="UP000267187"/>
    </source>
</evidence>
<comment type="caution">
    <text evidence="1">The sequence shown here is derived from an EMBL/GenBank/DDBJ whole genome shotgun (WGS) entry which is preliminary data.</text>
</comment>
<name>A0A3M0AHW5_9GAMM</name>
<dbReference type="Proteomes" id="UP000267187">
    <property type="component" value="Unassembled WGS sequence"/>
</dbReference>
<dbReference type="EMBL" id="REFJ01000001">
    <property type="protein sequence ID" value="RMA82155.1"/>
    <property type="molecule type" value="Genomic_DNA"/>
</dbReference>
<reference evidence="1 2" key="1">
    <citation type="submission" date="2018-10" db="EMBL/GenBank/DDBJ databases">
        <title>Genomic Encyclopedia of Type Strains, Phase IV (KMG-IV): sequencing the most valuable type-strain genomes for metagenomic binning, comparative biology and taxonomic classification.</title>
        <authorList>
            <person name="Goeker M."/>
        </authorList>
    </citation>
    <scope>NUCLEOTIDE SEQUENCE [LARGE SCALE GENOMIC DNA]</scope>
    <source>
        <strain evidence="1 2">DSM 25080</strain>
    </source>
</reference>
<protein>
    <recommendedName>
        <fullName evidence="3">Lipoprotein</fullName>
    </recommendedName>
</protein>
<dbReference type="AlphaFoldDB" id="A0A3M0AHW5"/>
<proteinExistence type="predicted"/>
<organism evidence="1 2">
    <name type="scientific">Umboniibacter marinipuniceus</name>
    <dbReference type="NCBI Taxonomy" id="569599"/>
    <lineage>
        <taxon>Bacteria</taxon>
        <taxon>Pseudomonadati</taxon>
        <taxon>Pseudomonadota</taxon>
        <taxon>Gammaproteobacteria</taxon>
        <taxon>Cellvibrionales</taxon>
        <taxon>Cellvibrionaceae</taxon>
        <taxon>Umboniibacter</taxon>
    </lineage>
</organism>
<sequence length="124" mass="14301">MKGLRYLSLVVIIIGCIIFWRSENYSVEYLHGEYKGVAIGDSKQSVANLLIEKGIDGYSFITLEKDSCVMIFPISKGNMDEWFNSDIWILTKSDNGSYLKSIRIIFENNKVSKIDSWSRWFESP</sequence>
<gene>
    <name evidence="1" type="ORF">DFR27_0102</name>
</gene>
<evidence type="ECO:0000313" key="1">
    <source>
        <dbReference type="EMBL" id="RMA82155.1"/>
    </source>
</evidence>
<evidence type="ECO:0008006" key="3">
    <source>
        <dbReference type="Google" id="ProtNLM"/>
    </source>
</evidence>
<accession>A0A3M0AHW5</accession>
<dbReference type="PROSITE" id="PS51257">
    <property type="entry name" value="PROKAR_LIPOPROTEIN"/>
    <property type="match status" value="1"/>
</dbReference>
<dbReference type="RefSeq" id="WP_121875502.1">
    <property type="nucleotide sequence ID" value="NZ_REFJ01000001.1"/>
</dbReference>
<dbReference type="OrthoDB" id="9910697at2"/>
<keyword evidence="2" id="KW-1185">Reference proteome</keyword>